<evidence type="ECO:0000256" key="7">
    <source>
        <dbReference type="ARBA" id="ARBA00023180"/>
    </source>
</evidence>
<dbReference type="Gene3D" id="3.40.190.10">
    <property type="entry name" value="Periplasmic binding protein-like II"/>
    <property type="match status" value="1"/>
</dbReference>
<dbReference type="Proteomes" id="UP000283509">
    <property type="component" value="Unassembled WGS sequence"/>
</dbReference>
<dbReference type="InterPro" id="IPR052192">
    <property type="entry name" value="Insect_Ionotropic_Sensory_Rcpt"/>
</dbReference>
<dbReference type="PANTHER" id="PTHR42643:SF24">
    <property type="entry name" value="IONOTROPIC RECEPTOR 60A"/>
    <property type="match status" value="1"/>
</dbReference>
<evidence type="ECO:0000256" key="9">
    <source>
        <dbReference type="SAM" id="Phobius"/>
    </source>
</evidence>
<comment type="caution">
    <text evidence="10">The sequence shown here is derived from an EMBL/GenBank/DDBJ whole genome shotgun (WGS) entry which is preliminary data.</text>
</comment>
<keyword evidence="4 9" id="KW-1133">Transmembrane helix</keyword>
<feature type="coiled-coil region" evidence="8">
    <location>
        <begin position="467"/>
        <end position="497"/>
    </location>
</feature>
<keyword evidence="7" id="KW-0325">Glycoprotein</keyword>
<keyword evidence="5 9" id="KW-0472">Membrane</keyword>
<evidence type="ECO:0000256" key="1">
    <source>
        <dbReference type="ARBA" id="ARBA00004651"/>
    </source>
</evidence>
<dbReference type="OrthoDB" id="6377023at2759"/>
<evidence type="ECO:0000313" key="10">
    <source>
        <dbReference type="EMBL" id="ROT79296.1"/>
    </source>
</evidence>
<name>A0A423TS56_PENVA</name>
<evidence type="ECO:0000256" key="6">
    <source>
        <dbReference type="ARBA" id="ARBA00023170"/>
    </source>
</evidence>
<dbReference type="GO" id="GO:0005886">
    <property type="term" value="C:plasma membrane"/>
    <property type="evidence" value="ECO:0007669"/>
    <property type="project" value="UniProtKB-SubCell"/>
</dbReference>
<keyword evidence="3 9" id="KW-0812">Transmembrane</keyword>
<keyword evidence="6 10" id="KW-0675">Receptor</keyword>
<proteinExistence type="predicted"/>
<accession>A0A423TS56</accession>
<evidence type="ECO:0000256" key="8">
    <source>
        <dbReference type="SAM" id="Coils"/>
    </source>
</evidence>
<feature type="transmembrane region" description="Helical" evidence="9">
    <location>
        <begin position="510"/>
        <end position="530"/>
    </location>
</feature>
<dbReference type="Gene3D" id="1.10.287.70">
    <property type="match status" value="1"/>
</dbReference>
<dbReference type="PANTHER" id="PTHR42643">
    <property type="entry name" value="IONOTROPIC RECEPTOR 20A-RELATED"/>
    <property type="match status" value="1"/>
</dbReference>
<sequence length="533" mass="59181">MLKKILLRLLKGDGNARGLEDLVDFYFGAKFICPSASATGRKVVVLSDDPAFLASFAESSLRGRLLVWATRLLVVTRLPLQELRRLLALSWTFSMMNAMALRMEDSSGYQSPAGAQVVRVASWSAWRGLTLVGGHKLFPQKFTNFHGATVNVTALPFRPYWTEKTEVAPNGTAVTTYTGSDALMMHAMAQALNFTFHVLPSKDWNEVTSQVVQRKSFIASVIHSHLPQREKMYDFTYNYEFVDLDFSLAKPSLRPSWQGLYYPLSNEVWLCILFVLLLTPFLATLVICNRESEGDVKTMSLKLIGSLLGQSMASGRGESGGSRVFVASWLVFAFVVGTAYRGNLTPARPGSKPLPSLLRRWTAFFLQSESEIYQALGSAMEIMPDILSGLNQIINKYLRVAIADHFTLADGSNSLYVGREKILTSIVGLPVPHDAPYKPQIDRFLMMMIEAGLYEKWSEDMLSDARRDARRKQLEQLEQLNRRSETAAEETEATEGNAKALSVTHMQGPLLLLLLGLMAAGLAFLAEVLAGKA</sequence>
<dbReference type="SUPFAM" id="SSF53850">
    <property type="entry name" value="Periplasmic binding protein-like II"/>
    <property type="match status" value="1"/>
</dbReference>
<reference evidence="10 11" key="1">
    <citation type="submission" date="2018-04" db="EMBL/GenBank/DDBJ databases">
        <authorList>
            <person name="Zhang X."/>
            <person name="Yuan J."/>
            <person name="Li F."/>
            <person name="Xiang J."/>
        </authorList>
    </citation>
    <scope>NUCLEOTIDE SEQUENCE [LARGE SCALE GENOMIC DNA]</scope>
    <source>
        <tissue evidence="10">Muscle</tissue>
    </source>
</reference>
<dbReference type="AlphaFoldDB" id="A0A423TS56"/>
<keyword evidence="8" id="KW-0175">Coiled coil</keyword>
<reference evidence="10 11" key="2">
    <citation type="submission" date="2019-01" db="EMBL/GenBank/DDBJ databases">
        <title>The decoding of complex shrimp genome reveals the adaptation for benthos swimmer, frequently molting mechanism and breeding impact on genome.</title>
        <authorList>
            <person name="Sun Y."/>
            <person name="Gao Y."/>
            <person name="Yu Y."/>
        </authorList>
    </citation>
    <scope>NUCLEOTIDE SEQUENCE [LARGE SCALE GENOMIC DNA]</scope>
    <source>
        <tissue evidence="10">Muscle</tissue>
    </source>
</reference>
<evidence type="ECO:0000256" key="4">
    <source>
        <dbReference type="ARBA" id="ARBA00022989"/>
    </source>
</evidence>
<protein>
    <submittedName>
        <fullName evidence="10">Variant Ionotropic Glutamate Receptor</fullName>
    </submittedName>
</protein>
<feature type="transmembrane region" description="Helical" evidence="9">
    <location>
        <begin position="268"/>
        <end position="287"/>
    </location>
</feature>
<evidence type="ECO:0000313" key="11">
    <source>
        <dbReference type="Proteomes" id="UP000283509"/>
    </source>
</evidence>
<evidence type="ECO:0000256" key="3">
    <source>
        <dbReference type="ARBA" id="ARBA00022692"/>
    </source>
</evidence>
<dbReference type="EMBL" id="QCYY01001262">
    <property type="protein sequence ID" value="ROT79296.1"/>
    <property type="molecule type" value="Genomic_DNA"/>
</dbReference>
<keyword evidence="11" id="KW-1185">Reference proteome</keyword>
<gene>
    <name evidence="10" type="ORF">C7M84_001982</name>
</gene>
<keyword evidence="2" id="KW-1003">Cell membrane</keyword>
<comment type="subcellular location">
    <subcellularLocation>
        <location evidence="1">Cell membrane</location>
        <topology evidence="1">Multi-pass membrane protein</topology>
    </subcellularLocation>
</comment>
<evidence type="ECO:0000256" key="5">
    <source>
        <dbReference type="ARBA" id="ARBA00023136"/>
    </source>
</evidence>
<evidence type="ECO:0000256" key="2">
    <source>
        <dbReference type="ARBA" id="ARBA00022475"/>
    </source>
</evidence>
<organism evidence="10 11">
    <name type="scientific">Penaeus vannamei</name>
    <name type="common">Whiteleg shrimp</name>
    <name type="synonym">Litopenaeus vannamei</name>
    <dbReference type="NCBI Taxonomy" id="6689"/>
    <lineage>
        <taxon>Eukaryota</taxon>
        <taxon>Metazoa</taxon>
        <taxon>Ecdysozoa</taxon>
        <taxon>Arthropoda</taxon>
        <taxon>Crustacea</taxon>
        <taxon>Multicrustacea</taxon>
        <taxon>Malacostraca</taxon>
        <taxon>Eumalacostraca</taxon>
        <taxon>Eucarida</taxon>
        <taxon>Decapoda</taxon>
        <taxon>Dendrobranchiata</taxon>
        <taxon>Penaeoidea</taxon>
        <taxon>Penaeidae</taxon>
        <taxon>Penaeus</taxon>
    </lineage>
</organism>